<dbReference type="Proteomes" id="UP000298058">
    <property type="component" value="Unassembled WGS sequence"/>
</dbReference>
<dbReference type="OrthoDB" id="9783818at2"/>
<sequence>MTEKLNGRTRMEIAKEQMTQVLSGLPKDSEVGFVAYGNRIAGCNSARLYHPIQRGGASAVIGKLYGVVPAGSTPIANTLEIVGEYILSENKETDIIFISDGVESCEGDPLAVLHALKTRGKKFNLQIMGIAIDSKGEEDFAKLAAIGNGKYYPVKDKEDMELAFQSIFSGNPPVYLPPTKKEDPKKETDVPANIRIVSILPYTSLEGSETYILHFEYDGIPNIQDYMIQMNVFSKEEKNNSFPIPPLRERRMGDLMFHDVQFREGRNGKGKMIIPKKSLKEIQTSLELWSLDDIPKIIAKSETKQLQDFSKTTRQSK</sequence>
<gene>
    <name evidence="2" type="ORF">EHS15_04360</name>
</gene>
<dbReference type="EMBL" id="RQHW01000013">
    <property type="protein sequence ID" value="TGN20509.1"/>
    <property type="molecule type" value="Genomic_DNA"/>
</dbReference>
<proteinExistence type="predicted"/>
<feature type="domain" description="VWFA" evidence="1">
    <location>
        <begin position="1"/>
        <end position="167"/>
    </location>
</feature>
<protein>
    <submittedName>
        <fullName evidence="2">VWA domain-containing protein</fullName>
    </submittedName>
</protein>
<dbReference type="SUPFAM" id="SSF53300">
    <property type="entry name" value="vWA-like"/>
    <property type="match status" value="1"/>
</dbReference>
<dbReference type="PROSITE" id="PS50234">
    <property type="entry name" value="VWFA"/>
    <property type="match status" value="1"/>
</dbReference>
<organism evidence="2 3">
    <name type="scientific">Leptospira idonii</name>
    <dbReference type="NCBI Taxonomy" id="1193500"/>
    <lineage>
        <taxon>Bacteria</taxon>
        <taxon>Pseudomonadati</taxon>
        <taxon>Spirochaetota</taxon>
        <taxon>Spirochaetia</taxon>
        <taxon>Leptospirales</taxon>
        <taxon>Leptospiraceae</taxon>
        <taxon>Leptospira</taxon>
    </lineage>
</organism>
<comment type="caution">
    <text evidence="2">The sequence shown here is derived from an EMBL/GenBank/DDBJ whole genome shotgun (WGS) entry which is preliminary data.</text>
</comment>
<dbReference type="Gene3D" id="3.40.50.410">
    <property type="entry name" value="von Willebrand factor, type A domain"/>
    <property type="match status" value="1"/>
</dbReference>
<dbReference type="InterPro" id="IPR036465">
    <property type="entry name" value="vWFA_dom_sf"/>
</dbReference>
<accession>A0A4R9M5M1</accession>
<reference evidence="2" key="1">
    <citation type="journal article" date="2019" name="PLoS Negl. Trop. Dis.">
        <title>Revisiting the worldwide diversity of Leptospira species in the environment.</title>
        <authorList>
            <person name="Vincent A.T."/>
            <person name="Schiettekatte O."/>
            <person name="Bourhy P."/>
            <person name="Veyrier F.J."/>
            <person name="Picardeau M."/>
        </authorList>
    </citation>
    <scope>NUCLEOTIDE SEQUENCE [LARGE SCALE GENOMIC DNA]</scope>
    <source>
        <strain evidence="2">201300427</strain>
    </source>
</reference>
<keyword evidence="3" id="KW-1185">Reference proteome</keyword>
<evidence type="ECO:0000259" key="1">
    <source>
        <dbReference type="PROSITE" id="PS50234"/>
    </source>
</evidence>
<evidence type="ECO:0000313" key="2">
    <source>
        <dbReference type="EMBL" id="TGN20509.1"/>
    </source>
</evidence>
<name>A0A4R9M5M1_9LEPT</name>
<evidence type="ECO:0000313" key="3">
    <source>
        <dbReference type="Proteomes" id="UP000298058"/>
    </source>
</evidence>
<dbReference type="AlphaFoldDB" id="A0A4R9M5M1"/>
<dbReference type="InterPro" id="IPR002035">
    <property type="entry name" value="VWF_A"/>
</dbReference>